<dbReference type="SMART" id="SM00355">
    <property type="entry name" value="ZnF_C2H2"/>
    <property type="match status" value="3"/>
</dbReference>
<dbReference type="AlphaFoldDB" id="A0A871R0S4"/>
<evidence type="ECO:0000256" key="2">
    <source>
        <dbReference type="ARBA" id="ARBA00022737"/>
    </source>
</evidence>
<keyword evidence="6" id="KW-0175">Coiled coil</keyword>
<feature type="coiled-coil region" evidence="6">
    <location>
        <begin position="248"/>
        <end position="283"/>
    </location>
</feature>
<evidence type="ECO:0000313" key="9">
    <source>
        <dbReference type="EMBL" id="QOU20047.1"/>
    </source>
</evidence>
<keyword evidence="3 5" id="KW-0863">Zinc-finger</keyword>
<keyword evidence="2" id="KW-0677">Repeat</keyword>
<protein>
    <recommendedName>
        <fullName evidence="8">C2H2-type domain-containing protein</fullName>
    </recommendedName>
</protein>
<dbReference type="Proteomes" id="UP000663131">
    <property type="component" value="Chromosome 7"/>
</dbReference>
<proteinExistence type="predicted"/>
<evidence type="ECO:0000259" key="8">
    <source>
        <dbReference type="PROSITE" id="PS50157"/>
    </source>
</evidence>
<dbReference type="SUPFAM" id="SSF57667">
    <property type="entry name" value="beta-beta-alpha zinc fingers"/>
    <property type="match status" value="1"/>
</dbReference>
<dbReference type="Gene3D" id="3.30.160.60">
    <property type="entry name" value="Classic Zinc Finger"/>
    <property type="match status" value="1"/>
</dbReference>
<dbReference type="EMBL" id="CP063135">
    <property type="protein sequence ID" value="QOU20047.1"/>
    <property type="molecule type" value="Genomic_DNA"/>
</dbReference>
<evidence type="ECO:0000256" key="4">
    <source>
        <dbReference type="ARBA" id="ARBA00022833"/>
    </source>
</evidence>
<dbReference type="PROSITE" id="PS50157">
    <property type="entry name" value="ZINC_FINGER_C2H2_2"/>
    <property type="match status" value="2"/>
</dbReference>
<dbReference type="GO" id="GO:0008270">
    <property type="term" value="F:zinc ion binding"/>
    <property type="evidence" value="ECO:0007669"/>
    <property type="project" value="UniProtKB-KW"/>
</dbReference>
<keyword evidence="1" id="KW-0479">Metal-binding</keyword>
<feature type="compositionally biased region" description="Basic and acidic residues" evidence="7">
    <location>
        <begin position="426"/>
        <end position="438"/>
    </location>
</feature>
<feature type="compositionally biased region" description="Gly residues" evidence="7">
    <location>
        <begin position="388"/>
        <end position="408"/>
    </location>
</feature>
<evidence type="ECO:0000256" key="5">
    <source>
        <dbReference type="PROSITE-ProRule" id="PRU00042"/>
    </source>
</evidence>
<evidence type="ECO:0000256" key="7">
    <source>
        <dbReference type="SAM" id="MobiDB-lite"/>
    </source>
</evidence>
<dbReference type="RefSeq" id="XP_041136540.1">
    <property type="nucleotide sequence ID" value="XM_041283188.1"/>
</dbReference>
<feature type="domain" description="C2H2-type" evidence="8">
    <location>
        <begin position="548"/>
        <end position="572"/>
    </location>
</feature>
<dbReference type="InterPro" id="IPR051580">
    <property type="entry name" value="ZnF-Chromatin_assoc"/>
</dbReference>
<organism evidence="9 10">
    <name type="scientific">Dekkera bruxellensis</name>
    <name type="common">Brettanomyces custersii</name>
    <dbReference type="NCBI Taxonomy" id="5007"/>
    <lineage>
        <taxon>Eukaryota</taxon>
        <taxon>Fungi</taxon>
        <taxon>Dikarya</taxon>
        <taxon>Ascomycota</taxon>
        <taxon>Saccharomycotina</taxon>
        <taxon>Pichiomycetes</taxon>
        <taxon>Pichiales</taxon>
        <taxon>Pichiaceae</taxon>
        <taxon>Brettanomyces</taxon>
    </lineage>
</organism>
<dbReference type="OrthoDB" id="3269380at2759"/>
<gene>
    <name evidence="9" type="ORF">BRETT_004695</name>
</gene>
<evidence type="ECO:0000256" key="3">
    <source>
        <dbReference type="ARBA" id="ARBA00022771"/>
    </source>
</evidence>
<accession>A0A871R0S4</accession>
<feature type="region of interest" description="Disordered" evidence="7">
    <location>
        <begin position="383"/>
        <end position="463"/>
    </location>
</feature>
<dbReference type="PANTHER" id="PTHR23057">
    <property type="entry name" value="JUXTAPOSED WITH ANOTHER ZINC FINGER PROTEIN 1"/>
    <property type="match status" value="1"/>
</dbReference>
<dbReference type="InterPro" id="IPR013087">
    <property type="entry name" value="Znf_C2H2_type"/>
</dbReference>
<dbReference type="GO" id="GO:0005634">
    <property type="term" value="C:nucleus"/>
    <property type="evidence" value="ECO:0007669"/>
    <property type="project" value="TreeGrafter"/>
</dbReference>
<evidence type="ECO:0000256" key="1">
    <source>
        <dbReference type="ARBA" id="ARBA00022723"/>
    </source>
</evidence>
<sequence length="572" mass="61636">MSVSNDGPTGFNPNFTFGNSTHKDTSTQPINISGASRHGSVSQNPRMRRESIAHSQGMGGVSWGSVTIGSWLKDEVMLFAQQHAQERKSSLSFGGNVNAGSIQVQNHKNSINNPASFVPIMEAGGATEGGDAAEGSGAGMSSPNSSSYLADLEANYCKDYSCCGQLLPTLHDLLRHYEEMHIQQEPVVETPRAHPMNGNGMDAVSTNEVFLNPQDEVGGFGQEPGESKLEQGANVGQGRNQGGRMQDNQMQNNQMQNNQMQNNQLQNNQLQNNQMQSNQLQNNQMQNDQLQIDQNQQTASNNYGEDAEMQIDEFSFDQVPALTTGQSPVGLEEQFQFQDTPGAAGSLFGSGFPLVDDGHQVGSPLGGASFFGGGLATGASAGASTGTSIGGPPGGSGSSTGNQAGGHAGNPVPPGKALLHKHPGTSKRDIATGNDRFRHPAPQQHSQQKNYRLGGFTNTPDEEMEDVCIDDPARRLYVAERDEDRPFKCPVIGCDKNYKNQNGLKYHRLHGHQNQKLRANPDGTFSVIDPRSNAPYPAGADLDKDKPYRCEVCGKRYKNLNGLKYHRGHTTH</sequence>
<feature type="domain" description="C2H2-type" evidence="8">
    <location>
        <begin position="487"/>
        <end position="517"/>
    </location>
</feature>
<dbReference type="InterPro" id="IPR036236">
    <property type="entry name" value="Znf_C2H2_sf"/>
</dbReference>
<dbReference type="FunFam" id="3.30.160.60:FF:001987">
    <property type="entry name" value="Transcription factor SFP1"/>
    <property type="match status" value="1"/>
</dbReference>
<name>A0A871R0S4_DEKBR</name>
<feature type="compositionally biased region" description="Polar residues" evidence="7">
    <location>
        <begin position="1"/>
        <end position="45"/>
    </location>
</feature>
<reference evidence="9" key="2">
    <citation type="journal article" name="BMC Genomics">
        <title>New genome assemblies reveal patterns of domestication and adaptation across Brettanomyces (Dekkera) species.</title>
        <authorList>
            <person name="Roach M.J."/>
            <person name="Borneman A.R."/>
        </authorList>
    </citation>
    <scope>NUCLEOTIDE SEQUENCE</scope>
    <source>
        <strain evidence="9">UCD 2041</strain>
    </source>
</reference>
<keyword evidence="4" id="KW-0862">Zinc</keyword>
<evidence type="ECO:0000256" key="6">
    <source>
        <dbReference type="SAM" id="Coils"/>
    </source>
</evidence>
<dbReference type="KEGG" id="bbrx:BRETT_004695"/>
<evidence type="ECO:0000313" key="10">
    <source>
        <dbReference type="Proteomes" id="UP000663131"/>
    </source>
</evidence>
<dbReference type="PANTHER" id="PTHR23057:SF0">
    <property type="entry name" value="JUXTAPOSED WITH ANOTHER ZINC FINGER PROTEIN 1"/>
    <property type="match status" value="1"/>
</dbReference>
<reference evidence="9" key="1">
    <citation type="submission" date="2020-10" db="EMBL/GenBank/DDBJ databases">
        <authorList>
            <person name="Palmer J.M."/>
        </authorList>
    </citation>
    <scope>NUCLEOTIDE SEQUENCE</scope>
    <source>
        <strain evidence="9">UCD 2041</strain>
    </source>
</reference>
<dbReference type="PROSITE" id="PS00028">
    <property type="entry name" value="ZINC_FINGER_C2H2_1"/>
    <property type="match status" value="2"/>
</dbReference>
<dbReference type="GeneID" id="64576618"/>
<feature type="region of interest" description="Disordered" evidence="7">
    <location>
        <begin position="1"/>
        <end position="47"/>
    </location>
</feature>
<feature type="region of interest" description="Disordered" evidence="7">
    <location>
        <begin position="215"/>
        <end position="248"/>
    </location>
</feature>